<protein>
    <submittedName>
        <fullName evidence="1">Stage III sporulation protein SpoIIIAB</fullName>
    </submittedName>
</protein>
<dbReference type="NCBIfam" id="TIGR02833">
    <property type="entry name" value="spore_III_AB"/>
    <property type="match status" value="1"/>
</dbReference>
<accession>A0AB39HL02</accession>
<sequence>MKWLGVLILISTSTWIGFEWSKKINQRPAHIRQLKNALQILEAEMLYSQLPLQSAFNLIAKRIAEPAKLFFQQLSEAMKHEVYDFTKMWEEQLRDYLQNSSLGANESEILQQFGRTLGQHDFMQQQKQIRLAIAHLDQELESARDFQLRYGSMSKVLGFLIGLFFTILLI</sequence>
<organism evidence="1">
    <name type="scientific">Ornithinibacillus sp. 4-3</name>
    <dbReference type="NCBI Taxonomy" id="3231488"/>
    <lineage>
        <taxon>Bacteria</taxon>
        <taxon>Bacillati</taxon>
        <taxon>Bacillota</taxon>
        <taxon>Bacilli</taxon>
        <taxon>Bacillales</taxon>
        <taxon>Bacillaceae</taxon>
        <taxon>Ornithinibacillus</taxon>
    </lineage>
</organism>
<dbReference type="Pfam" id="PF09548">
    <property type="entry name" value="Spore_III_AB"/>
    <property type="match status" value="1"/>
</dbReference>
<name>A0AB39HL02_9BACI</name>
<dbReference type="PIRSF" id="PIRSF021435">
    <property type="entry name" value="SpoIIIAB"/>
    <property type="match status" value="1"/>
</dbReference>
<proteinExistence type="predicted"/>
<dbReference type="InterPro" id="IPR014198">
    <property type="entry name" value="Spore_III_AB"/>
</dbReference>
<evidence type="ECO:0000313" key="1">
    <source>
        <dbReference type="EMBL" id="XDK31327.1"/>
    </source>
</evidence>
<reference evidence="1" key="1">
    <citation type="submission" date="2024-07" db="EMBL/GenBank/DDBJ databases">
        <title>Halotolerant mesophilic bacterium Ornithinibacillus sp. 4-3, sp. nov., isolated from soil.</title>
        <authorList>
            <person name="Sidarenka A.V."/>
            <person name="Guliayeva D.E."/>
            <person name="Leanovich S.I."/>
            <person name="Hileuskaya K.S."/>
            <person name="Akhremchuk A.E."/>
            <person name="Sikolenko M.A."/>
            <person name="Valentovich L.N."/>
        </authorList>
    </citation>
    <scope>NUCLEOTIDE SEQUENCE</scope>
    <source>
        <strain evidence="1">4-3</strain>
    </source>
</reference>
<gene>
    <name evidence="1" type="primary">spoIIIAB</name>
    <name evidence="1" type="ORF">AB4Y30_09780</name>
</gene>
<dbReference type="AlphaFoldDB" id="A0AB39HL02"/>
<dbReference type="RefSeq" id="WP_368652055.1">
    <property type="nucleotide sequence ID" value="NZ_CP162599.1"/>
</dbReference>
<dbReference type="EMBL" id="CP162599">
    <property type="protein sequence ID" value="XDK31327.1"/>
    <property type="molecule type" value="Genomic_DNA"/>
</dbReference>